<evidence type="ECO:0000256" key="2">
    <source>
        <dbReference type="ARBA" id="ARBA00023315"/>
    </source>
</evidence>
<dbReference type="PANTHER" id="PTHR43877">
    <property type="entry name" value="AMINOALKYLPHOSPHONATE N-ACETYLTRANSFERASE-RELATED-RELATED"/>
    <property type="match status" value="1"/>
</dbReference>
<dbReference type="AlphaFoldDB" id="A0A0A1NM86"/>
<reference evidence="4 5" key="1">
    <citation type="journal article" date="2016" name="Proc. Natl. Acad. Sci. U.S.A.">
        <title>Lipid metabolic changes in an early divergent fungus govern the establishment of a mutualistic symbiosis with endobacteria.</title>
        <authorList>
            <person name="Lastovetsky O.A."/>
            <person name="Gaspar M.L."/>
            <person name="Mondo S.J."/>
            <person name="LaButti K.M."/>
            <person name="Sandor L."/>
            <person name="Grigoriev I.V."/>
            <person name="Henry S.A."/>
            <person name="Pawlowska T.E."/>
        </authorList>
    </citation>
    <scope>NUCLEOTIDE SEQUENCE [LARGE SCALE GENOMIC DNA]</scope>
    <source>
        <strain evidence="4 5">ATCC 11559</strain>
    </source>
</reference>
<accession>A0A0A1NM86</accession>
<dbReference type="OMA" id="ACCQLEH"/>
<dbReference type="GO" id="GO:0016747">
    <property type="term" value="F:acyltransferase activity, transferring groups other than amino-acyl groups"/>
    <property type="evidence" value="ECO:0007669"/>
    <property type="project" value="InterPro"/>
</dbReference>
<evidence type="ECO:0000313" key="4">
    <source>
        <dbReference type="EMBL" id="ORE18401.1"/>
    </source>
</evidence>
<dbReference type="Gene3D" id="3.40.630.30">
    <property type="match status" value="1"/>
</dbReference>
<dbReference type="SUPFAM" id="SSF55729">
    <property type="entry name" value="Acyl-CoA N-acyltransferases (Nat)"/>
    <property type="match status" value="1"/>
</dbReference>
<dbReference type="Pfam" id="PF00583">
    <property type="entry name" value="Acetyltransf_1"/>
    <property type="match status" value="1"/>
</dbReference>
<dbReference type="InterPro" id="IPR050832">
    <property type="entry name" value="Bact_Acetyltransf"/>
</dbReference>
<keyword evidence="1 4" id="KW-0808">Transferase</keyword>
<gene>
    <name evidence="4" type="ORF">BCV71DRAFT_215191</name>
</gene>
<evidence type="ECO:0000256" key="1">
    <source>
        <dbReference type="ARBA" id="ARBA00022679"/>
    </source>
</evidence>
<dbReference type="InterPro" id="IPR016181">
    <property type="entry name" value="Acyl_CoA_acyltransferase"/>
</dbReference>
<keyword evidence="2 4" id="KW-0012">Acyltransferase</keyword>
<dbReference type="InterPro" id="IPR000182">
    <property type="entry name" value="GNAT_dom"/>
</dbReference>
<dbReference type="VEuPathDB" id="FungiDB:BCV72DRAFT_267799"/>
<sequence>MVQSDIIVRKATLEDLEYKSSICLTVNQAYRSKGGWTTEDDIVSGPRCIEEDIEKFIRENGKPNTLLLAIKQTDEGSSIVGTVQIQPCEDHENEAEIGLFSVSPFEQSRGIGGKLMQAAMNEMKESGFTHAVLHVLENRPDILAWYRKLGFVETGERLPFQWPDKLKIKDVHFLVLKKPLA</sequence>
<evidence type="ECO:0000313" key="5">
    <source>
        <dbReference type="Proteomes" id="UP000242381"/>
    </source>
</evidence>
<evidence type="ECO:0000259" key="3">
    <source>
        <dbReference type="PROSITE" id="PS51186"/>
    </source>
</evidence>
<dbReference type="CDD" id="cd04301">
    <property type="entry name" value="NAT_SF"/>
    <property type="match status" value="1"/>
</dbReference>
<name>A0A0A1NM86_RHIZD</name>
<proteinExistence type="predicted"/>
<dbReference type="Proteomes" id="UP000242381">
    <property type="component" value="Unassembled WGS sequence"/>
</dbReference>
<dbReference type="EMBL" id="KV921331">
    <property type="protein sequence ID" value="ORE18401.1"/>
    <property type="molecule type" value="Genomic_DNA"/>
</dbReference>
<organism evidence="4 5">
    <name type="scientific">Rhizopus microsporus</name>
    <dbReference type="NCBI Taxonomy" id="58291"/>
    <lineage>
        <taxon>Eukaryota</taxon>
        <taxon>Fungi</taxon>
        <taxon>Fungi incertae sedis</taxon>
        <taxon>Mucoromycota</taxon>
        <taxon>Mucoromycotina</taxon>
        <taxon>Mucoromycetes</taxon>
        <taxon>Mucorales</taxon>
        <taxon>Mucorineae</taxon>
        <taxon>Rhizopodaceae</taxon>
        <taxon>Rhizopus</taxon>
    </lineage>
</organism>
<feature type="domain" description="N-acetyltransferase" evidence="3">
    <location>
        <begin position="6"/>
        <end position="181"/>
    </location>
</feature>
<dbReference type="PANTHER" id="PTHR43877:SF2">
    <property type="entry name" value="AMINOALKYLPHOSPHONATE N-ACETYLTRANSFERASE-RELATED"/>
    <property type="match status" value="1"/>
</dbReference>
<dbReference type="PROSITE" id="PS51186">
    <property type="entry name" value="GNAT"/>
    <property type="match status" value="1"/>
</dbReference>
<protein>
    <submittedName>
        <fullName evidence="4">Acyl-CoA N-acyltransferase</fullName>
    </submittedName>
</protein>